<keyword evidence="4 10" id="KW-0812">Transmembrane</keyword>
<evidence type="ECO:0000256" key="6">
    <source>
        <dbReference type="ARBA" id="ARBA00022792"/>
    </source>
</evidence>
<evidence type="ECO:0000256" key="5">
    <source>
        <dbReference type="ARBA" id="ARBA00022737"/>
    </source>
</evidence>
<feature type="repeat" description="Solcar" evidence="10">
    <location>
        <begin position="113"/>
        <end position="196"/>
    </location>
</feature>
<gene>
    <name evidence="12" type="ORF">RFI_36233</name>
</gene>
<protein>
    <recommendedName>
        <fullName evidence="14">Mitochondrial carrier protein</fullName>
    </recommendedName>
</protein>
<comment type="subcellular location">
    <subcellularLocation>
        <location evidence="1">Mitochondrion inner membrane</location>
        <topology evidence="1">Multi-pass membrane protein</topology>
    </subcellularLocation>
</comment>
<evidence type="ECO:0000256" key="7">
    <source>
        <dbReference type="ARBA" id="ARBA00022989"/>
    </source>
</evidence>
<evidence type="ECO:0000256" key="10">
    <source>
        <dbReference type="PROSITE-ProRule" id="PRU00282"/>
    </source>
</evidence>
<keyword evidence="9 10" id="KW-0472">Membrane</keyword>
<dbReference type="Gene3D" id="1.50.40.10">
    <property type="entry name" value="Mitochondrial carrier domain"/>
    <property type="match status" value="1"/>
</dbReference>
<evidence type="ECO:0000256" key="4">
    <source>
        <dbReference type="ARBA" id="ARBA00022692"/>
    </source>
</evidence>
<dbReference type="SUPFAM" id="SSF103506">
    <property type="entry name" value="Mitochondrial carrier"/>
    <property type="match status" value="1"/>
</dbReference>
<dbReference type="PROSITE" id="PS50920">
    <property type="entry name" value="SOLCAR"/>
    <property type="match status" value="3"/>
</dbReference>
<keyword evidence="13" id="KW-1185">Reference proteome</keyword>
<keyword evidence="6" id="KW-0999">Mitochondrion inner membrane</keyword>
<dbReference type="InterPro" id="IPR051752">
    <property type="entry name" value="Mito_2-oxodicarb_carrier"/>
</dbReference>
<proteinExistence type="inferred from homology"/>
<feature type="repeat" description="Solcar" evidence="10">
    <location>
        <begin position="13"/>
        <end position="101"/>
    </location>
</feature>
<evidence type="ECO:0000313" key="13">
    <source>
        <dbReference type="Proteomes" id="UP000023152"/>
    </source>
</evidence>
<dbReference type="InterPro" id="IPR023395">
    <property type="entry name" value="MCP_dom_sf"/>
</dbReference>
<comment type="caution">
    <text evidence="12">The sequence shown here is derived from an EMBL/GenBank/DDBJ whole genome shotgun (WGS) entry which is preliminary data.</text>
</comment>
<evidence type="ECO:0000256" key="8">
    <source>
        <dbReference type="ARBA" id="ARBA00023128"/>
    </source>
</evidence>
<dbReference type="AlphaFoldDB" id="X6LIK4"/>
<dbReference type="EMBL" id="ASPP01038931">
    <property type="protein sequence ID" value="ETO01206.1"/>
    <property type="molecule type" value="Genomic_DNA"/>
</dbReference>
<dbReference type="InterPro" id="IPR018108">
    <property type="entry name" value="MCP_transmembrane"/>
</dbReference>
<evidence type="ECO:0000256" key="1">
    <source>
        <dbReference type="ARBA" id="ARBA00004448"/>
    </source>
</evidence>
<dbReference type="OMA" id="LPFQYQF"/>
<dbReference type="Pfam" id="PF00153">
    <property type="entry name" value="Mito_carr"/>
    <property type="match status" value="3"/>
</dbReference>
<evidence type="ECO:0000256" key="3">
    <source>
        <dbReference type="ARBA" id="ARBA00022448"/>
    </source>
</evidence>
<sequence length="309" mass="35195">MKQNSRPRMDPRTEGIVHSIAGGGAVVLETLLNYPLDTLKTRYQLIKSTSCMESPSLHKLMSSMIKNEGLISLYRGLPSALAMQVPRGVVKFGTNYYIQHVSYNWLVRKEGVNSHVMNALSGLMTGIIDGIIVCPFEYVKVRMQSSDYRYTYRNCLQCLLEPRNYRHVWNGLECTLWRNGLWHMTYFGLLQRQKQSNDRFVKNKWHDFAIGCAGGGLGSVFSSPFDVCKSRIQNMPTQTLPKQQIPWALGMVYTLSRTEGVSSLYRGFVPKFLRLALGGGVLMLSFEYILNGFETVYWFTAGHVREPSF</sequence>
<evidence type="ECO:0000256" key="2">
    <source>
        <dbReference type="ARBA" id="ARBA00006375"/>
    </source>
</evidence>
<keyword evidence="3 11" id="KW-0813">Transport</keyword>
<comment type="similarity">
    <text evidence="2 11">Belongs to the mitochondrial carrier (TC 2.A.29) family.</text>
</comment>
<reference evidence="12 13" key="1">
    <citation type="journal article" date="2013" name="Curr. Biol.">
        <title>The Genome of the Foraminiferan Reticulomyxa filosa.</title>
        <authorList>
            <person name="Glockner G."/>
            <person name="Hulsmann N."/>
            <person name="Schleicher M."/>
            <person name="Noegel A.A."/>
            <person name="Eichinger L."/>
            <person name="Gallinger C."/>
            <person name="Pawlowski J."/>
            <person name="Sierra R."/>
            <person name="Euteneuer U."/>
            <person name="Pillet L."/>
            <person name="Moustafa A."/>
            <person name="Platzer M."/>
            <person name="Groth M."/>
            <person name="Szafranski K."/>
            <person name="Schliwa M."/>
        </authorList>
    </citation>
    <scope>NUCLEOTIDE SEQUENCE [LARGE SCALE GENOMIC DNA]</scope>
</reference>
<keyword evidence="5" id="KW-0677">Repeat</keyword>
<dbReference type="Proteomes" id="UP000023152">
    <property type="component" value="Unassembled WGS sequence"/>
</dbReference>
<evidence type="ECO:0000313" key="12">
    <source>
        <dbReference type="EMBL" id="ETO01206.1"/>
    </source>
</evidence>
<dbReference type="GO" id="GO:0005743">
    <property type="term" value="C:mitochondrial inner membrane"/>
    <property type="evidence" value="ECO:0007669"/>
    <property type="project" value="UniProtKB-SubCell"/>
</dbReference>
<evidence type="ECO:0000256" key="9">
    <source>
        <dbReference type="ARBA" id="ARBA00023136"/>
    </source>
</evidence>
<dbReference type="PANTHER" id="PTHR46356">
    <property type="entry name" value="MITOCHONDRIAL 2-OXODICARBOXYLATE CARRIER"/>
    <property type="match status" value="1"/>
</dbReference>
<evidence type="ECO:0000256" key="11">
    <source>
        <dbReference type="RuleBase" id="RU000488"/>
    </source>
</evidence>
<dbReference type="OrthoDB" id="434783at2759"/>
<dbReference type="PANTHER" id="PTHR46356:SF1">
    <property type="entry name" value="MITOCHONDRIAL 2-OXODICARBOXYLATE CARRIER"/>
    <property type="match status" value="1"/>
</dbReference>
<organism evidence="12 13">
    <name type="scientific">Reticulomyxa filosa</name>
    <dbReference type="NCBI Taxonomy" id="46433"/>
    <lineage>
        <taxon>Eukaryota</taxon>
        <taxon>Sar</taxon>
        <taxon>Rhizaria</taxon>
        <taxon>Retaria</taxon>
        <taxon>Foraminifera</taxon>
        <taxon>Monothalamids</taxon>
        <taxon>Reticulomyxidae</taxon>
        <taxon>Reticulomyxa</taxon>
    </lineage>
</organism>
<evidence type="ECO:0008006" key="14">
    <source>
        <dbReference type="Google" id="ProtNLM"/>
    </source>
</evidence>
<accession>X6LIK4</accession>
<name>X6LIK4_RETFI</name>
<feature type="repeat" description="Solcar" evidence="10">
    <location>
        <begin position="202"/>
        <end position="292"/>
    </location>
</feature>
<keyword evidence="7" id="KW-1133">Transmembrane helix</keyword>
<keyword evidence="8" id="KW-0496">Mitochondrion</keyword>